<evidence type="ECO:0000313" key="2">
    <source>
        <dbReference type="EMBL" id="CAG6563738.1"/>
    </source>
</evidence>
<sequence length="118" mass="13159">MLYRIVRTTPMTLEAVKLVTICRLVTDYRSRSEGSTAFPLVSRQRTIQALPSTNHRNQATPTPQPISQRTVEHPVKTLPLESTPGSTPNAFCPYFRKSPSAVLELQHPRANAAVEYVA</sequence>
<reference evidence="2" key="1">
    <citation type="submission" date="2021-05" db="EMBL/GenBank/DDBJ databases">
        <authorList>
            <person name="Alioto T."/>
            <person name="Alioto T."/>
            <person name="Gomez Garrido J."/>
        </authorList>
    </citation>
    <scope>NUCLEOTIDE SEQUENCE</scope>
</reference>
<dbReference type="EMBL" id="HBUE01165316">
    <property type="protein sequence ID" value="CAG6512285.1"/>
    <property type="molecule type" value="Transcribed_RNA"/>
</dbReference>
<proteinExistence type="predicted"/>
<evidence type="ECO:0000256" key="1">
    <source>
        <dbReference type="SAM" id="MobiDB-lite"/>
    </source>
</evidence>
<accession>A0A8D8NG96</accession>
<name>A0A8D8NG96_CULPI</name>
<feature type="compositionally biased region" description="Polar residues" evidence="1">
    <location>
        <begin position="49"/>
        <end position="69"/>
    </location>
</feature>
<dbReference type="AlphaFoldDB" id="A0A8D8NG96"/>
<feature type="region of interest" description="Disordered" evidence="1">
    <location>
        <begin position="49"/>
        <end position="71"/>
    </location>
</feature>
<dbReference type="EMBL" id="HBUE01270604">
    <property type="protein sequence ID" value="CAG6563738.1"/>
    <property type="molecule type" value="Transcribed_RNA"/>
</dbReference>
<organism evidence="2">
    <name type="scientific">Culex pipiens</name>
    <name type="common">House mosquito</name>
    <dbReference type="NCBI Taxonomy" id="7175"/>
    <lineage>
        <taxon>Eukaryota</taxon>
        <taxon>Metazoa</taxon>
        <taxon>Ecdysozoa</taxon>
        <taxon>Arthropoda</taxon>
        <taxon>Hexapoda</taxon>
        <taxon>Insecta</taxon>
        <taxon>Pterygota</taxon>
        <taxon>Neoptera</taxon>
        <taxon>Endopterygota</taxon>
        <taxon>Diptera</taxon>
        <taxon>Nematocera</taxon>
        <taxon>Culicoidea</taxon>
        <taxon>Culicidae</taxon>
        <taxon>Culicinae</taxon>
        <taxon>Culicini</taxon>
        <taxon>Culex</taxon>
        <taxon>Culex</taxon>
    </lineage>
</organism>
<protein>
    <submittedName>
        <fullName evidence="2">(northern house mosquito) hypothetical protein</fullName>
    </submittedName>
</protein>